<dbReference type="GO" id="GO:0031966">
    <property type="term" value="C:mitochondrial membrane"/>
    <property type="evidence" value="ECO:0007669"/>
    <property type="project" value="UniProtKB-SubCell"/>
</dbReference>
<evidence type="ECO:0000256" key="5">
    <source>
        <dbReference type="ARBA" id="ARBA00022692"/>
    </source>
</evidence>
<reference evidence="11" key="1">
    <citation type="submission" date="2020-12" db="EMBL/GenBank/DDBJ databases">
        <authorList>
            <person name="Sato Y."/>
        </authorList>
    </citation>
    <scope>NUCLEOTIDE SEQUENCE</scope>
</reference>
<keyword evidence="9" id="KW-0830">Ubiquinone</keyword>
<dbReference type="EMBL" id="LR992058">
    <property type="protein sequence ID" value="CAD7857584.1"/>
    <property type="molecule type" value="Genomic_DNA"/>
</dbReference>
<dbReference type="GO" id="GO:0008137">
    <property type="term" value="F:NADH dehydrogenase (ubiquinone) activity"/>
    <property type="evidence" value="ECO:0007669"/>
    <property type="project" value="UniProtKB-UniRule"/>
</dbReference>
<keyword evidence="9" id="KW-0249">Electron transport</keyword>
<evidence type="ECO:0000313" key="10">
    <source>
        <dbReference type="EMBL" id="CAD7857571.1"/>
    </source>
</evidence>
<keyword evidence="9" id="KW-0679">Respiratory chain</keyword>
<dbReference type="EMBL" id="LR992059">
    <property type="protein sequence ID" value="CAD7857571.1"/>
    <property type="molecule type" value="Genomic_DNA"/>
</dbReference>
<dbReference type="PANTHER" id="PTHR11058:SF9">
    <property type="entry name" value="NADH-UBIQUINONE OXIDOREDUCTASE CHAIN 3"/>
    <property type="match status" value="1"/>
</dbReference>
<geneLocation type="mitochondrion" evidence="11"/>
<keyword evidence="9 11" id="KW-0496">Mitochondrion</keyword>
<comment type="function">
    <text evidence="9">Core subunit of the mitochondrial membrane respiratory chain NADH dehydrogenase (Complex I) which catalyzes electron transfer from NADH through the respiratory chain, using ubiquinone as an electron acceptor. Essential for the catalytic activity of complex I.</text>
</comment>
<evidence type="ECO:0000256" key="4">
    <source>
        <dbReference type="ARBA" id="ARBA00022448"/>
    </source>
</evidence>
<proteinExistence type="inferred from homology"/>
<name>A0A7R9NFX8_9ANNE</name>
<keyword evidence="6 9" id="KW-1133">Transmembrane helix</keyword>
<comment type="similarity">
    <text evidence="2 9">Belongs to the complex I subunit 3 family.</text>
</comment>
<evidence type="ECO:0000256" key="3">
    <source>
        <dbReference type="ARBA" id="ARBA00021007"/>
    </source>
</evidence>
<comment type="catalytic activity">
    <reaction evidence="8 9">
        <text>a ubiquinone + NADH + 5 H(+)(in) = a ubiquinol + NAD(+) + 4 H(+)(out)</text>
        <dbReference type="Rhea" id="RHEA:29091"/>
        <dbReference type="Rhea" id="RHEA-COMP:9565"/>
        <dbReference type="Rhea" id="RHEA-COMP:9566"/>
        <dbReference type="ChEBI" id="CHEBI:15378"/>
        <dbReference type="ChEBI" id="CHEBI:16389"/>
        <dbReference type="ChEBI" id="CHEBI:17976"/>
        <dbReference type="ChEBI" id="CHEBI:57540"/>
        <dbReference type="ChEBI" id="CHEBI:57945"/>
        <dbReference type="EC" id="7.1.1.2"/>
    </reaction>
</comment>
<evidence type="ECO:0000256" key="8">
    <source>
        <dbReference type="ARBA" id="ARBA00049551"/>
    </source>
</evidence>
<dbReference type="PANTHER" id="PTHR11058">
    <property type="entry name" value="NADH-UBIQUINONE OXIDOREDUCTASE CHAIN 3"/>
    <property type="match status" value="1"/>
</dbReference>
<dbReference type="GO" id="GO:0030964">
    <property type="term" value="C:NADH dehydrogenase complex"/>
    <property type="evidence" value="ECO:0007669"/>
    <property type="project" value="TreeGrafter"/>
</dbReference>
<sequence>MMLNMYLLILFMMVSIMLFTPILMSMLMKKWMDKTSSFECGMNLCMNPRKPFSLRFFLLMILFIVFDLEIALILAMPAIYSWSVKMSMFLTLFITILFTGLMYEWTEGSLNWKS</sequence>
<dbReference type="Pfam" id="PF00507">
    <property type="entry name" value="Oxidored_q4"/>
    <property type="match status" value="1"/>
</dbReference>
<feature type="transmembrane region" description="Helical" evidence="9">
    <location>
        <begin position="56"/>
        <end position="80"/>
    </location>
</feature>
<gene>
    <name evidence="10" type="ORF">OAHLOAMTSAA4_LOCUS13</name>
    <name evidence="11" type="ORF">OAHLOAMTSAB4_LOCUS13</name>
</gene>
<comment type="subcellular location">
    <subcellularLocation>
        <location evidence="1">Membrane</location>
    </subcellularLocation>
    <subcellularLocation>
        <location evidence="9">Mitochondrion membrane</location>
        <topology evidence="9">Multi-pass membrane protein</topology>
    </subcellularLocation>
</comment>
<organism evidence="11">
    <name type="scientific">Olavius algarvensis</name>
    <dbReference type="NCBI Taxonomy" id="188229"/>
    <lineage>
        <taxon>Eukaryota</taxon>
        <taxon>Metazoa</taxon>
        <taxon>Spiralia</taxon>
        <taxon>Lophotrochozoa</taxon>
        <taxon>Annelida</taxon>
        <taxon>Clitellata</taxon>
        <taxon>Oligochaeta</taxon>
        <taxon>Tubificida</taxon>
        <taxon>Tubificina</taxon>
        <taxon>Naididae</taxon>
        <taxon>Phallodrilinae</taxon>
        <taxon>Olavius</taxon>
    </lineage>
</organism>
<evidence type="ECO:0000256" key="9">
    <source>
        <dbReference type="RuleBase" id="RU003640"/>
    </source>
</evidence>
<dbReference type="InterPro" id="IPR000440">
    <property type="entry name" value="NADH_UbQ/plastoQ_OxRdtase_su3"/>
</dbReference>
<keyword evidence="5 9" id="KW-0812">Transmembrane</keyword>
<feature type="transmembrane region" description="Helical" evidence="9">
    <location>
        <begin position="6"/>
        <end position="27"/>
    </location>
</feature>
<dbReference type="EC" id="7.1.1.2" evidence="9"/>
<protein>
    <recommendedName>
        <fullName evidence="3 9">NADH-ubiquinone oxidoreductase chain 3</fullName>
        <ecNumber evidence="9">7.1.1.2</ecNumber>
    </recommendedName>
</protein>
<keyword evidence="9" id="KW-0520">NAD</keyword>
<keyword evidence="9" id="KW-1278">Translocase</keyword>
<evidence type="ECO:0000256" key="6">
    <source>
        <dbReference type="ARBA" id="ARBA00022989"/>
    </source>
</evidence>
<accession>A0A7R9NFX8</accession>
<evidence type="ECO:0000256" key="7">
    <source>
        <dbReference type="ARBA" id="ARBA00023136"/>
    </source>
</evidence>
<dbReference type="AlphaFoldDB" id="A0A7R9NFX8"/>
<feature type="transmembrane region" description="Helical" evidence="9">
    <location>
        <begin position="86"/>
        <end position="105"/>
    </location>
</feature>
<keyword evidence="4 9" id="KW-0813">Transport</keyword>
<evidence type="ECO:0000256" key="2">
    <source>
        <dbReference type="ARBA" id="ARBA00008472"/>
    </source>
</evidence>
<dbReference type="Gene3D" id="1.20.58.1610">
    <property type="entry name" value="NADH:ubiquinone/plastoquinone oxidoreductase, chain 3"/>
    <property type="match status" value="1"/>
</dbReference>
<evidence type="ECO:0000256" key="1">
    <source>
        <dbReference type="ARBA" id="ARBA00004370"/>
    </source>
</evidence>
<keyword evidence="7 9" id="KW-0472">Membrane</keyword>
<evidence type="ECO:0000313" key="11">
    <source>
        <dbReference type="EMBL" id="CAD7857584.1"/>
    </source>
</evidence>
<dbReference type="InterPro" id="IPR038430">
    <property type="entry name" value="NDAH_ubi_oxred_su3_sf"/>
</dbReference>